<dbReference type="AlphaFoldDB" id="A0A9D4ZGU5"/>
<dbReference type="SUPFAM" id="SSF81383">
    <property type="entry name" value="F-box domain"/>
    <property type="match status" value="1"/>
</dbReference>
<dbReference type="InterPro" id="IPR036047">
    <property type="entry name" value="F-box-like_dom_sf"/>
</dbReference>
<organism evidence="2 3">
    <name type="scientific">Adiantum capillus-veneris</name>
    <name type="common">Maidenhair fern</name>
    <dbReference type="NCBI Taxonomy" id="13818"/>
    <lineage>
        <taxon>Eukaryota</taxon>
        <taxon>Viridiplantae</taxon>
        <taxon>Streptophyta</taxon>
        <taxon>Embryophyta</taxon>
        <taxon>Tracheophyta</taxon>
        <taxon>Polypodiopsida</taxon>
        <taxon>Polypodiidae</taxon>
        <taxon>Polypodiales</taxon>
        <taxon>Pteridineae</taxon>
        <taxon>Pteridaceae</taxon>
        <taxon>Vittarioideae</taxon>
        <taxon>Adiantum</taxon>
    </lineage>
</organism>
<dbReference type="Pfam" id="PF00646">
    <property type="entry name" value="F-box"/>
    <property type="match status" value="1"/>
</dbReference>
<comment type="caution">
    <text evidence="2">The sequence shown here is derived from an EMBL/GenBank/DDBJ whole genome shotgun (WGS) entry which is preliminary data.</text>
</comment>
<dbReference type="Proteomes" id="UP000886520">
    <property type="component" value="Chromosome 10"/>
</dbReference>
<sequence length="153" mass="16970">MACEGELLPGLPNEVALRCLTTLPLDAVARCRSLSRSWASALSHPPPLRRPLPFACILHCSRPESFWPSHHRRPHLVPYYNFRSPCPTRIHAFSSQTQVIATGTNLLLVRSRLELTDQADVLPLGGIGEATGSLRGGQMHQRQVHCKVLMYGT</sequence>
<reference evidence="2" key="1">
    <citation type="submission" date="2021-01" db="EMBL/GenBank/DDBJ databases">
        <title>Adiantum capillus-veneris genome.</title>
        <authorList>
            <person name="Fang Y."/>
            <person name="Liao Q."/>
        </authorList>
    </citation>
    <scope>NUCLEOTIDE SEQUENCE</scope>
    <source>
        <strain evidence="2">H3</strain>
        <tissue evidence="2">Leaf</tissue>
    </source>
</reference>
<protein>
    <recommendedName>
        <fullName evidence="1">F-box domain-containing protein</fullName>
    </recommendedName>
</protein>
<name>A0A9D4ZGU5_ADICA</name>
<evidence type="ECO:0000259" key="1">
    <source>
        <dbReference type="Pfam" id="PF00646"/>
    </source>
</evidence>
<gene>
    <name evidence="2" type="ORF">GOP47_0010924</name>
</gene>
<evidence type="ECO:0000313" key="2">
    <source>
        <dbReference type="EMBL" id="KAI5074963.1"/>
    </source>
</evidence>
<feature type="domain" description="F-box" evidence="1">
    <location>
        <begin position="9"/>
        <end position="48"/>
    </location>
</feature>
<dbReference type="EMBL" id="JABFUD020000010">
    <property type="protein sequence ID" value="KAI5074963.1"/>
    <property type="molecule type" value="Genomic_DNA"/>
</dbReference>
<keyword evidence="3" id="KW-1185">Reference proteome</keyword>
<accession>A0A9D4ZGU5</accession>
<dbReference type="InterPro" id="IPR001810">
    <property type="entry name" value="F-box_dom"/>
</dbReference>
<evidence type="ECO:0000313" key="3">
    <source>
        <dbReference type="Proteomes" id="UP000886520"/>
    </source>
</evidence>
<proteinExistence type="predicted"/>